<dbReference type="PANTHER" id="PTHR34295">
    <property type="entry name" value="BIOTIN TRANSPORTER BIOY"/>
    <property type="match status" value="1"/>
</dbReference>
<feature type="transmembrane region" description="Helical" evidence="3">
    <location>
        <begin position="39"/>
        <end position="72"/>
    </location>
</feature>
<dbReference type="PANTHER" id="PTHR34295:SF1">
    <property type="entry name" value="BIOTIN TRANSPORTER BIOY"/>
    <property type="match status" value="1"/>
</dbReference>
<dbReference type="RefSeq" id="WP_013314227.1">
    <property type="nucleotide sequence ID" value="NC_014484.1"/>
</dbReference>
<keyword evidence="3" id="KW-0812">Transmembrane</keyword>
<evidence type="ECO:0000256" key="1">
    <source>
        <dbReference type="ARBA" id="ARBA00010692"/>
    </source>
</evidence>
<reference key="1">
    <citation type="submission" date="2009-08" db="EMBL/GenBank/DDBJ databases">
        <title>The genome sequence of Spirochaeta thermophila DSM6192.</title>
        <authorList>
            <person name="Angelov A."/>
            <person name="Mientus M."/>
            <person name="Wittenberg S."/>
            <person name="Lehmann R."/>
            <person name="Liesegang H."/>
            <person name="Daniel R."/>
            <person name="Liebl W."/>
        </authorList>
    </citation>
    <scope>NUCLEOTIDE SEQUENCE</scope>
    <source>
        <strain>DSM 6192</strain>
    </source>
</reference>
<dbReference type="EMBL" id="CP001698">
    <property type="protein sequence ID" value="ADN02387.1"/>
    <property type="molecule type" value="Genomic_DNA"/>
</dbReference>
<name>E0RT91_WINT6</name>
<evidence type="ECO:0000256" key="3">
    <source>
        <dbReference type="SAM" id="Phobius"/>
    </source>
</evidence>
<keyword evidence="2 3" id="KW-0472">Membrane</keyword>
<evidence type="ECO:0000313" key="5">
    <source>
        <dbReference type="Proteomes" id="UP000001296"/>
    </source>
</evidence>
<proteinExistence type="inferred from homology"/>
<dbReference type="eggNOG" id="COG1268">
    <property type="taxonomic scope" value="Bacteria"/>
</dbReference>
<dbReference type="Pfam" id="PF02632">
    <property type="entry name" value="BioY"/>
    <property type="match status" value="1"/>
</dbReference>
<dbReference type="PaxDb" id="665571-STHERM_c14470"/>
<keyword evidence="3" id="KW-1133">Transmembrane helix</keyword>
<dbReference type="Proteomes" id="UP000001296">
    <property type="component" value="Chromosome"/>
</dbReference>
<dbReference type="PIRSF" id="PIRSF016661">
    <property type="entry name" value="BioY"/>
    <property type="match status" value="1"/>
</dbReference>
<evidence type="ECO:0000313" key="4">
    <source>
        <dbReference type="EMBL" id="ADN02387.1"/>
    </source>
</evidence>
<dbReference type="AlphaFoldDB" id="E0RT91"/>
<feature type="transmembrane region" description="Helical" evidence="3">
    <location>
        <begin position="109"/>
        <end position="131"/>
    </location>
</feature>
<feature type="transmembrane region" description="Helical" evidence="3">
    <location>
        <begin position="143"/>
        <end position="165"/>
    </location>
</feature>
<organism evidence="4 5">
    <name type="scientific">Winmispira thermophila (strain ATCC 49972 / DSM 6192 / RI 19.B1)</name>
    <name type="common">Spirochaeta thermophila</name>
    <dbReference type="NCBI Taxonomy" id="665571"/>
    <lineage>
        <taxon>Bacteria</taxon>
        <taxon>Pseudomonadati</taxon>
        <taxon>Spirochaetota</taxon>
        <taxon>Spirochaetia</taxon>
        <taxon>Winmispirales</taxon>
        <taxon>Winmispiraceae</taxon>
        <taxon>Winmispira</taxon>
    </lineage>
</organism>
<sequence>MDQKVVRYAVVCALFAALIVVGSYLSIPIGPVPIVLQNLFVLLAGLLLGPWLGAASVGLFLLAGAVGLPVFAGGTGGLAHLVGPTGGYLFGYLVAVVLAGLVAGRRGEVVRMIIAVVAGSLVIYAIGVPWLKVSLGMDWGKALAAGMLPFLIGDALKAAAAVAIARGLRPLLISQGFMQAS</sequence>
<dbReference type="HOGENOM" id="CLU_077931_3_1_12"/>
<dbReference type="KEGG" id="sta:STHERM_c14470"/>
<comment type="similarity">
    <text evidence="1 2">Belongs to the BioY family.</text>
</comment>
<dbReference type="GO" id="GO:0015225">
    <property type="term" value="F:biotin transmembrane transporter activity"/>
    <property type="evidence" value="ECO:0007669"/>
    <property type="project" value="UniProtKB-UniRule"/>
</dbReference>
<reference evidence="4 5" key="2">
    <citation type="journal article" date="2010" name="J. Bacteriol.">
        <title>Genome sequence of the polysaccharide-degrading, thermophilic anaerobe Spirochaeta thermophila DSM 6192.</title>
        <authorList>
            <person name="Angelov A."/>
            <person name="Liebl S."/>
            <person name="Ballschmiter M."/>
            <person name="Bomeke M."/>
            <person name="Lehmann R."/>
            <person name="Liesegang H."/>
            <person name="Daniel R."/>
            <person name="Liebl W."/>
        </authorList>
    </citation>
    <scope>NUCLEOTIDE SEQUENCE [LARGE SCALE GENOMIC DNA]</scope>
    <source>
        <strain evidence="5">ATCC 49972 / DSM 6192 / RI 19.B1</strain>
    </source>
</reference>
<evidence type="ECO:0000256" key="2">
    <source>
        <dbReference type="PIRNR" id="PIRNR016661"/>
    </source>
</evidence>
<keyword evidence="2" id="KW-1003">Cell membrane</keyword>
<feature type="transmembrane region" description="Helical" evidence="3">
    <location>
        <begin position="6"/>
        <end position="27"/>
    </location>
</feature>
<dbReference type="Gene3D" id="1.10.1760.20">
    <property type="match status" value="1"/>
</dbReference>
<gene>
    <name evidence="4" type="primary">bioY</name>
    <name evidence="4" type="ordered locus">STHERM_c14470</name>
</gene>
<keyword evidence="2" id="KW-0813">Transport</keyword>
<accession>E0RT91</accession>
<dbReference type="GO" id="GO:0005886">
    <property type="term" value="C:plasma membrane"/>
    <property type="evidence" value="ECO:0007669"/>
    <property type="project" value="UniProtKB-SubCell"/>
</dbReference>
<protein>
    <recommendedName>
        <fullName evidence="2">Biotin transporter</fullName>
    </recommendedName>
</protein>
<feature type="transmembrane region" description="Helical" evidence="3">
    <location>
        <begin position="78"/>
        <end position="102"/>
    </location>
</feature>
<comment type="subcellular location">
    <subcellularLocation>
        <location evidence="2">Cell membrane</location>
        <topology evidence="2">Multi-pass membrane protein</topology>
    </subcellularLocation>
</comment>
<dbReference type="InterPro" id="IPR003784">
    <property type="entry name" value="BioY"/>
</dbReference>